<accession>A0A166B6B6</accession>
<dbReference type="AlphaFoldDB" id="A0A166B6B6"/>
<dbReference type="Pfam" id="PF20152">
    <property type="entry name" value="DUF6534"/>
    <property type="match status" value="1"/>
</dbReference>
<dbReference type="InterPro" id="IPR045339">
    <property type="entry name" value="DUF6534"/>
</dbReference>
<name>A0A166B6B6_EXIGL</name>
<keyword evidence="5" id="KW-1185">Reference proteome</keyword>
<sequence length="351" mass="39398">MFFQGYILAQLAEYVATASRGDRWLGLRLYTGIVAFACVLQTIIEIYKAWHFVVDDNHWSRSPLRGIELLANAVVGTLVQSFFIFRCWKATHSLILAIYMPFLLISELVLYIYLSIAVRGKLSGAFYEGVDTFGAAHKESKIIIPLYVFVPIFLDLSITAILVRYFQRSQTGLAPLDALLRRTSYLAFEAAALPTLARILAGLGYIIHDRSLLFFCAMITGKVYVLAYLRALNVRPSLRRRAQVVRGRHSLECGIVESESIEFTSQWHSPSSWSPHPHTSPPADQPVAPHERRESEGKEITFLEAIQLPLASDRERRRSSEATYVGDMETDPTLKAKAGSKLENIGEADGN</sequence>
<evidence type="ECO:0000259" key="3">
    <source>
        <dbReference type="Pfam" id="PF20152"/>
    </source>
</evidence>
<feature type="region of interest" description="Disordered" evidence="1">
    <location>
        <begin position="267"/>
        <end position="299"/>
    </location>
</feature>
<dbReference type="Proteomes" id="UP000077266">
    <property type="component" value="Unassembled WGS sequence"/>
</dbReference>
<dbReference type="EMBL" id="KV425921">
    <property type="protein sequence ID" value="KZV98249.1"/>
    <property type="molecule type" value="Genomic_DNA"/>
</dbReference>
<evidence type="ECO:0000256" key="2">
    <source>
        <dbReference type="SAM" id="Phobius"/>
    </source>
</evidence>
<dbReference type="PANTHER" id="PTHR40465:SF1">
    <property type="entry name" value="DUF6534 DOMAIN-CONTAINING PROTEIN"/>
    <property type="match status" value="1"/>
</dbReference>
<reference evidence="4 5" key="1">
    <citation type="journal article" date="2016" name="Mol. Biol. Evol.">
        <title>Comparative Genomics of Early-Diverging Mushroom-Forming Fungi Provides Insights into the Origins of Lignocellulose Decay Capabilities.</title>
        <authorList>
            <person name="Nagy L.G."/>
            <person name="Riley R."/>
            <person name="Tritt A."/>
            <person name="Adam C."/>
            <person name="Daum C."/>
            <person name="Floudas D."/>
            <person name="Sun H."/>
            <person name="Yadav J.S."/>
            <person name="Pangilinan J."/>
            <person name="Larsson K.H."/>
            <person name="Matsuura K."/>
            <person name="Barry K."/>
            <person name="Labutti K."/>
            <person name="Kuo R."/>
            <person name="Ohm R.A."/>
            <person name="Bhattacharya S.S."/>
            <person name="Shirouzu T."/>
            <person name="Yoshinaga Y."/>
            <person name="Martin F.M."/>
            <person name="Grigoriev I.V."/>
            <person name="Hibbett D.S."/>
        </authorList>
    </citation>
    <scope>NUCLEOTIDE SEQUENCE [LARGE SCALE GENOMIC DNA]</scope>
    <source>
        <strain evidence="4 5">HHB12029</strain>
    </source>
</reference>
<organism evidence="4 5">
    <name type="scientific">Exidia glandulosa HHB12029</name>
    <dbReference type="NCBI Taxonomy" id="1314781"/>
    <lineage>
        <taxon>Eukaryota</taxon>
        <taxon>Fungi</taxon>
        <taxon>Dikarya</taxon>
        <taxon>Basidiomycota</taxon>
        <taxon>Agaricomycotina</taxon>
        <taxon>Agaricomycetes</taxon>
        <taxon>Auriculariales</taxon>
        <taxon>Exidiaceae</taxon>
        <taxon>Exidia</taxon>
    </lineage>
</organism>
<dbReference type="InParanoid" id="A0A166B6B6"/>
<keyword evidence="2" id="KW-0812">Transmembrane</keyword>
<evidence type="ECO:0000313" key="5">
    <source>
        <dbReference type="Proteomes" id="UP000077266"/>
    </source>
</evidence>
<feature type="transmembrane region" description="Helical" evidence="2">
    <location>
        <begin position="95"/>
        <end position="114"/>
    </location>
</feature>
<evidence type="ECO:0000313" key="4">
    <source>
        <dbReference type="EMBL" id="KZV98249.1"/>
    </source>
</evidence>
<feature type="transmembrane region" description="Helical" evidence="2">
    <location>
        <begin position="29"/>
        <end position="50"/>
    </location>
</feature>
<evidence type="ECO:0000256" key="1">
    <source>
        <dbReference type="SAM" id="MobiDB-lite"/>
    </source>
</evidence>
<feature type="transmembrane region" description="Helical" evidence="2">
    <location>
        <begin position="70"/>
        <end position="88"/>
    </location>
</feature>
<protein>
    <recommendedName>
        <fullName evidence="3">DUF6534 domain-containing protein</fullName>
    </recommendedName>
</protein>
<keyword evidence="2" id="KW-1133">Transmembrane helix</keyword>
<feature type="transmembrane region" description="Helical" evidence="2">
    <location>
        <begin position="186"/>
        <end position="206"/>
    </location>
</feature>
<feature type="compositionally biased region" description="Basic and acidic residues" evidence="1">
    <location>
        <begin position="289"/>
        <end position="299"/>
    </location>
</feature>
<feature type="transmembrane region" description="Helical" evidence="2">
    <location>
        <begin position="212"/>
        <end position="231"/>
    </location>
</feature>
<dbReference type="OrthoDB" id="3251949at2759"/>
<gene>
    <name evidence="4" type="ORF">EXIGLDRAFT_763735</name>
</gene>
<proteinExistence type="predicted"/>
<dbReference type="PANTHER" id="PTHR40465">
    <property type="entry name" value="CHROMOSOME 1, WHOLE GENOME SHOTGUN SEQUENCE"/>
    <property type="match status" value="1"/>
</dbReference>
<feature type="compositionally biased region" description="Low complexity" evidence="1">
    <location>
        <begin position="267"/>
        <end position="277"/>
    </location>
</feature>
<feature type="transmembrane region" description="Helical" evidence="2">
    <location>
        <begin position="142"/>
        <end position="166"/>
    </location>
</feature>
<feature type="domain" description="DUF6534" evidence="3">
    <location>
        <begin position="153"/>
        <end position="236"/>
    </location>
</feature>
<keyword evidence="2" id="KW-0472">Membrane</keyword>
<feature type="region of interest" description="Disordered" evidence="1">
    <location>
        <begin position="311"/>
        <end position="351"/>
    </location>
</feature>